<dbReference type="InterPro" id="IPR011008">
    <property type="entry name" value="Dimeric_a/b-barrel"/>
</dbReference>
<proteinExistence type="predicted"/>
<evidence type="ECO:0000313" key="2">
    <source>
        <dbReference type="Proteomes" id="UP000249616"/>
    </source>
</evidence>
<dbReference type="AlphaFoldDB" id="A0A2Z4J9N7"/>
<evidence type="ECO:0000313" key="1">
    <source>
        <dbReference type="EMBL" id="AWW41650.1"/>
    </source>
</evidence>
<sequence>MSPQVIRGRNTAAADGDLVVFHIGIRINRFRAVRNWFPAFAAMPRMLRELSQDKSSGLLGHKVLYGGPRDFYVVQYWASKEHLMAYAYEQDKEHRPAWAAFNRRARAGKGHVGIWHETFIVPAGSYESVYVDMPAYGLAAATGVIPVGRRGDTAAQRLKAGKPAASS</sequence>
<accession>A0A2Z4J9N7</accession>
<protein>
    <submittedName>
        <fullName evidence="1">DUF4188 domain-containing protein</fullName>
    </submittedName>
</protein>
<gene>
    <name evidence="1" type="ORF">DN051_37520</name>
</gene>
<dbReference type="InterPro" id="IPR025444">
    <property type="entry name" value="Monooxy_af470"/>
</dbReference>
<dbReference type="Pfam" id="PF13826">
    <property type="entry name" value="Monooxy_af470-like"/>
    <property type="match status" value="1"/>
</dbReference>
<name>A0A2Z4J9N7_9ACTN</name>
<dbReference type="RefSeq" id="WP_112441256.1">
    <property type="nucleotide sequence ID" value="NZ_CP030073.1"/>
</dbReference>
<dbReference type="SUPFAM" id="SSF54909">
    <property type="entry name" value="Dimeric alpha+beta barrel"/>
    <property type="match status" value="1"/>
</dbReference>
<dbReference type="KEGG" id="scad:DN051_37520"/>
<keyword evidence="2" id="KW-1185">Reference proteome</keyword>
<reference evidence="1 2" key="1">
    <citation type="journal article" date="2019" name="Int. J. Syst. Evol. Microbiol.">
        <title>Streptomyces cadmiisoli sp. nov., a novel actinomycete isolated from cadmium-contaminated soil.</title>
        <authorList>
            <person name="Li K."/>
            <person name="Tang X."/>
            <person name="Zhao J."/>
            <person name="Guo Y."/>
            <person name="Tang Y."/>
            <person name="Gao J."/>
        </authorList>
    </citation>
    <scope>NUCLEOTIDE SEQUENCE [LARGE SCALE GENOMIC DNA]</scope>
    <source>
        <strain evidence="1 2">ZFG47</strain>
    </source>
</reference>
<dbReference type="Proteomes" id="UP000249616">
    <property type="component" value="Chromosome"/>
</dbReference>
<dbReference type="EMBL" id="CP030073">
    <property type="protein sequence ID" value="AWW41650.1"/>
    <property type="molecule type" value="Genomic_DNA"/>
</dbReference>
<organism evidence="1 2">
    <name type="scientific">Streptomyces cadmiisoli</name>
    <dbReference type="NCBI Taxonomy" id="2184053"/>
    <lineage>
        <taxon>Bacteria</taxon>
        <taxon>Bacillati</taxon>
        <taxon>Actinomycetota</taxon>
        <taxon>Actinomycetes</taxon>
        <taxon>Kitasatosporales</taxon>
        <taxon>Streptomycetaceae</taxon>
        <taxon>Streptomyces</taxon>
        <taxon>Streptomyces aurantiacus group</taxon>
    </lineage>
</organism>